<organism evidence="1 2">
    <name type="scientific">Pegethrix bostrychoides GSE-TBD4-15B</name>
    <dbReference type="NCBI Taxonomy" id="2839662"/>
    <lineage>
        <taxon>Bacteria</taxon>
        <taxon>Bacillati</taxon>
        <taxon>Cyanobacteriota</taxon>
        <taxon>Cyanophyceae</taxon>
        <taxon>Oculatellales</taxon>
        <taxon>Oculatellaceae</taxon>
        <taxon>Pegethrix</taxon>
    </lineage>
</organism>
<protein>
    <submittedName>
        <fullName evidence="1">Uncharacterized protein</fullName>
    </submittedName>
</protein>
<reference evidence="1" key="1">
    <citation type="submission" date="2021-05" db="EMBL/GenBank/DDBJ databases">
        <authorList>
            <person name="Pietrasiak N."/>
            <person name="Ward R."/>
            <person name="Stajich J.E."/>
            <person name="Kurbessoian T."/>
        </authorList>
    </citation>
    <scope>NUCLEOTIDE SEQUENCE</scope>
    <source>
        <strain evidence="1">GSE-TBD4-15B</strain>
    </source>
</reference>
<dbReference type="AlphaFoldDB" id="A0A951P8E9"/>
<dbReference type="EMBL" id="JAHHHV010000015">
    <property type="protein sequence ID" value="MBW4464568.1"/>
    <property type="molecule type" value="Genomic_DNA"/>
</dbReference>
<evidence type="ECO:0000313" key="2">
    <source>
        <dbReference type="Proteomes" id="UP000707356"/>
    </source>
</evidence>
<reference evidence="1" key="2">
    <citation type="journal article" date="2022" name="Microbiol. Resour. Announc.">
        <title>Metagenome Sequencing to Explore Phylogenomics of Terrestrial Cyanobacteria.</title>
        <authorList>
            <person name="Ward R.D."/>
            <person name="Stajich J.E."/>
            <person name="Johansen J.R."/>
            <person name="Huntemann M."/>
            <person name="Clum A."/>
            <person name="Foster B."/>
            <person name="Foster B."/>
            <person name="Roux S."/>
            <person name="Palaniappan K."/>
            <person name="Varghese N."/>
            <person name="Mukherjee S."/>
            <person name="Reddy T.B.K."/>
            <person name="Daum C."/>
            <person name="Copeland A."/>
            <person name="Chen I.A."/>
            <person name="Ivanova N.N."/>
            <person name="Kyrpides N.C."/>
            <person name="Shapiro N."/>
            <person name="Eloe-Fadrosh E.A."/>
            <person name="Pietrasiak N."/>
        </authorList>
    </citation>
    <scope>NUCLEOTIDE SEQUENCE</scope>
    <source>
        <strain evidence="1">GSE-TBD4-15B</strain>
    </source>
</reference>
<accession>A0A951P8E9</accession>
<gene>
    <name evidence="1" type="ORF">KME07_03885</name>
</gene>
<sequence length="148" mass="15764">MVRYNQAQTIDNLNDQLFTEISSEQAAVIEGGLQVLLTSIRSIRSVADGVGGTDDLFIRYGRNGDANAVNGPDLTFARPKGMKTGNFANISTGSSRSGAVDVELFDKDGSSRQLIGRFSISRAGRGTRTVSAANGSFGSIYEITFNAF</sequence>
<evidence type="ECO:0000313" key="1">
    <source>
        <dbReference type="EMBL" id="MBW4464568.1"/>
    </source>
</evidence>
<comment type="caution">
    <text evidence="1">The sequence shown here is derived from an EMBL/GenBank/DDBJ whole genome shotgun (WGS) entry which is preliminary data.</text>
</comment>
<proteinExistence type="predicted"/>
<name>A0A951P8E9_9CYAN</name>
<dbReference type="Proteomes" id="UP000707356">
    <property type="component" value="Unassembled WGS sequence"/>
</dbReference>